<evidence type="ECO:0000313" key="2">
    <source>
        <dbReference type="EMBL" id="OXA42558.1"/>
    </source>
</evidence>
<evidence type="ECO:0000313" key="3">
    <source>
        <dbReference type="Proteomes" id="UP000198287"/>
    </source>
</evidence>
<evidence type="ECO:0000256" key="1">
    <source>
        <dbReference type="SAM" id="Phobius"/>
    </source>
</evidence>
<sequence>MSPLSTNSPYFYTVTRVKIYLPLILFSLHISVVVVAAAAEETAILPHANDHPPLSTTTPNIPHSTTSVIPNNIDDKTTDLDMIEKWCENCTAFGNSTFYEYIVYTWQKPKYVCSPYPHLHNRYGVVINYGCDIQSCKGIEFRATNRFITKDDLECGRQINCNRVVAKDNNESRESTYFLVMKGKRKHHRARESPSFLVLNFSQCKRKHL</sequence>
<organism evidence="2 3">
    <name type="scientific">Folsomia candida</name>
    <name type="common">Springtail</name>
    <dbReference type="NCBI Taxonomy" id="158441"/>
    <lineage>
        <taxon>Eukaryota</taxon>
        <taxon>Metazoa</taxon>
        <taxon>Ecdysozoa</taxon>
        <taxon>Arthropoda</taxon>
        <taxon>Hexapoda</taxon>
        <taxon>Collembola</taxon>
        <taxon>Entomobryomorpha</taxon>
        <taxon>Isotomoidea</taxon>
        <taxon>Isotomidae</taxon>
        <taxon>Proisotominae</taxon>
        <taxon>Folsomia</taxon>
    </lineage>
</organism>
<keyword evidence="3" id="KW-1185">Reference proteome</keyword>
<keyword evidence="1" id="KW-0472">Membrane</keyword>
<dbReference type="Proteomes" id="UP000198287">
    <property type="component" value="Unassembled WGS sequence"/>
</dbReference>
<protein>
    <submittedName>
        <fullName evidence="2">Uncharacterized protein</fullName>
    </submittedName>
</protein>
<proteinExistence type="predicted"/>
<feature type="transmembrane region" description="Helical" evidence="1">
    <location>
        <begin position="20"/>
        <end position="39"/>
    </location>
</feature>
<name>A0A226DCB7_FOLCA</name>
<reference evidence="2 3" key="1">
    <citation type="submission" date="2015-12" db="EMBL/GenBank/DDBJ databases">
        <title>The genome of Folsomia candida.</title>
        <authorList>
            <person name="Faddeeva A."/>
            <person name="Derks M.F."/>
            <person name="Anvar Y."/>
            <person name="Smit S."/>
            <person name="Van Straalen N."/>
            <person name="Roelofs D."/>
        </authorList>
    </citation>
    <scope>NUCLEOTIDE SEQUENCE [LARGE SCALE GENOMIC DNA]</scope>
    <source>
        <strain evidence="2 3">VU population</strain>
        <tissue evidence="2">Whole body</tissue>
    </source>
</reference>
<dbReference type="EMBL" id="LNIX01000026">
    <property type="protein sequence ID" value="OXA42558.1"/>
    <property type="molecule type" value="Genomic_DNA"/>
</dbReference>
<gene>
    <name evidence="2" type="ORF">Fcan01_22861</name>
</gene>
<accession>A0A226DCB7</accession>
<keyword evidence="1" id="KW-0812">Transmembrane</keyword>
<comment type="caution">
    <text evidence="2">The sequence shown here is derived from an EMBL/GenBank/DDBJ whole genome shotgun (WGS) entry which is preliminary data.</text>
</comment>
<dbReference type="AlphaFoldDB" id="A0A226DCB7"/>
<keyword evidence="1" id="KW-1133">Transmembrane helix</keyword>